<evidence type="ECO:0008006" key="4">
    <source>
        <dbReference type="Google" id="ProtNLM"/>
    </source>
</evidence>
<feature type="signal peptide" evidence="1">
    <location>
        <begin position="1"/>
        <end position="20"/>
    </location>
</feature>
<evidence type="ECO:0000313" key="3">
    <source>
        <dbReference type="Proteomes" id="UP000539642"/>
    </source>
</evidence>
<name>A0A840UST5_9BACT</name>
<reference evidence="2 3" key="1">
    <citation type="submission" date="2020-08" db="EMBL/GenBank/DDBJ databases">
        <title>Genomic Encyclopedia of Type Strains, Phase IV (KMG-IV): sequencing the most valuable type-strain genomes for metagenomic binning, comparative biology and taxonomic classification.</title>
        <authorList>
            <person name="Goeker M."/>
        </authorList>
    </citation>
    <scope>NUCLEOTIDE SEQUENCE [LARGE SCALE GENOMIC DNA]</scope>
    <source>
        <strain evidence="2 3">DSM 28570</strain>
    </source>
</reference>
<comment type="caution">
    <text evidence="2">The sequence shown here is derived from an EMBL/GenBank/DDBJ whole genome shotgun (WGS) entry which is preliminary data.</text>
</comment>
<accession>A0A840UST5</accession>
<gene>
    <name evidence="2" type="ORF">HNQ81_001537</name>
</gene>
<dbReference type="AlphaFoldDB" id="A0A840UST5"/>
<dbReference type="EMBL" id="JACHEO010000006">
    <property type="protein sequence ID" value="MBB5347813.1"/>
    <property type="molecule type" value="Genomic_DNA"/>
</dbReference>
<dbReference type="InterPro" id="IPR032577">
    <property type="entry name" value="DUF4920"/>
</dbReference>
<organism evidence="2 3">
    <name type="scientific">Desulfoprunum benzoelyticum</name>
    <dbReference type="NCBI Taxonomy" id="1506996"/>
    <lineage>
        <taxon>Bacteria</taxon>
        <taxon>Pseudomonadati</taxon>
        <taxon>Thermodesulfobacteriota</taxon>
        <taxon>Desulfobulbia</taxon>
        <taxon>Desulfobulbales</taxon>
        <taxon>Desulfobulbaceae</taxon>
        <taxon>Desulfoprunum</taxon>
    </lineage>
</organism>
<proteinExistence type="predicted"/>
<evidence type="ECO:0000313" key="2">
    <source>
        <dbReference type="EMBL" id="MBB5347813.1"/>
    </source>
</evidence>
<feature type="chain" id="PRO_5032721128" description="DUF4920 domain-containing protein" evidence="1">
    <location>
        <begin position="21"/>
        <end position="153"/>
    </location>
</feature>
<dbReference type="Pfam" id="PF16267">
    <property type="entry name" value="DUF4920"/>
    <property type="match status" value="1"/>
</dbReference>
<sequence>MKRLWIMLLLVFSAANLATAEEIKLGEPLTLTEVTKVSEINKNPEKYKGKRILIEGMVINVCAARGCWLDIASDMPFEKIQVKVVDGEIVFPMEAKGRNAKVEGIAEELNLSREEAVEMAKHQAMESGGTFDPATITGPVRLVRLKGLGAVIQ</sequence>
<protein>
    <recommendedName>
        <fullName evidence="4">DUF4920 domain-containing protein</fullName>
    </recommendedName>
</protein>
<keyword evidence="3" id="KW-1185">Reference proteome</keyword>
<evidence type="ECO:0000256" key="1">
    <source>
        <dbReference type="SAM" id="SignalP"/>
    </source>
</evidence>
<dbReference type="RefSeq" id="WP_183349908.1">
    <property type="nucleotide sequence ID" value="NZ_JACHEO010000006.1"/>
</dbReference>
<dbReference type="Proteomes" id="UP000539642">
    <property type="component" value="Unassembled WGS sequence"/>
</dbReference>
<keyword evidence="1" id="KW-0732">Signal</keyword>